<keyword evidence="5 11" id="KW-0067">ATP-binding</keyword>
<dbReference type="EMBL" id="DXCO01000021">
    <property type="protein sequence ID" value="HIY77951.1"/>
    <property type="molecule type" value="Genomic_DNA"/>
</dbReference>
<feature type="transmembrane region" description="Helical" evidence="8">
    <location>
        <begin position="169"/>
        <end position="190"/>
    </location>
</feature>
<evidence type="ECO:0000256" key="3">
    <source>
        <dbReference type="ARBA" id="ARBA00022692"/>
    </source>
</evidence>
<dbReference type="Gene3D" id="1.20.1560.10">
    <property type="entry name" value="ABC transporter type 1, transmembrane domain"/>
    <property type="match status" value="1"/>
</dbReference>
<dbReference type="InterPro" id="IPR011527">
    <property type="entry name" value="ABC1_TM_dom"/>
</dbReference>
<dbReference type="InterPro" id="IPR003439">
    <property type="entry name" value="ABC_transporter-like_ATP-bd"/>
</dbReference>
<evidence type="ECO:0000256" key="2">
    <source>
        <dbReference type="ARBA" id="ARBA00022448"/>
    </source>
</evidence>
<dbReference type="InterPro" id="IPR003593">
    <property type="entry name" value="AAA+_ATPase"/>
</dbReference>
<comment type="caution">
    <text evidence="11">The sequence shown here is derived from an EMBL/GenBank/DDBJ whole genome shotgun (WGS) entry which is preliminary data.</text>
</comment>
<keyword evidence="7 8" id="KW-0472">Membrane</keyword>
<name>A0A9D1Z746_9FIRM</name>
<keyword evidence="3 8" id="KW-0812">Transmembrane</keyword>
<evidence type="ECO:0000256" key="4">
    <source>
        <dbReference type="ARBA" id="ARBA00022741"/>
    </source>
</evidence>
<feature type="domain" description="ABC transmembrane type-1" evidence="10">
    <location>
        <begin position="41"/>
        <end position="353"/>
    </location>
</feature>
<evidence type="ECO:0000313" key="12">
    <source>
        <dbReference type="Proteomes" id="UP000824135"/>
    </source>
</evidence>
<evidence type="ECO:0000259" key="9">
    <source>
        <dbReference type="PROSITE" id="PS50893"/>
    </source>
</evidence>
<dbReference type="PROSITE" id="PS00211">
    <property type="entry name" value="ABC_TRANSPORTER_1"/>
    <property type="match status" value="1"/>
</dbReference>
<dbReference type="InterPro" id="IPR017871">
    <property type="entry name" value="ABC_transporter-like_CS"/>
</dbReference>
<dbReference type="CDD" id="cd18547">
    <property type="entry name" value="ABC_6TM_Tm288_like"/>
    <property type="match status" value="1"/>
</dbReference>
<keyword evidence="2" id="KW-0813">Transport</keyword>
<organism evidence="11 12">
    <name type="scientific">Candidatus Borkfalkia excrementavium</name>
    <dbReference type="NCBI Taxonomy" id="2838505"/>
    <lineage>
        <taxon>Bacteria</taxon>
        <taxon>Bacillati</taxon>
        <taxon>Bacillota</taxon>
        <taxon>Clostridia</taxon>
        <taxon>Christensenellales</taxon>
        <taxon>Christensenellaceae</taxon>
        <taxon>Candidatus Borkfalkia</taxon>
    </lineage>
</organism>
<feature type="transmembrane region" description="Helical" evidence="8">
    <location>
        <begin position="289"/>
        <end position="308"/>
    </location>
</feature>
<dbReference type="Pfam" id="PF00005">
    <property type="entry name" value="ABC_tran"/>
    <property type="match status" value="1"/>
</dbReference>
<evidence type="ECO:0000256" key="1">
    <source>
        <dbReference type="ARBA" id="ARBA00004651"/>
    </source>
</evidence>
<dbReference type="PANTHER" id="PTHR24221:SF499">
    <property type="entry name" value="FATTY ACID ABC TRANSPORTER ATP-BINDING_PERMEASE PROTEIN"/>
    <property type="match status" value="1"/>
</dbReference>
<reference evidence="11" key="1">
    <citation type="journal article" date="2021" name="PeerJ">
        <title>Extensive microbial diversity within the chicken gut microbiome revealed by metagenomics and culture.</title>
        <authorList>
            <person name="Gilroy R."/>
            <person name="Ravi A."/>
            <person name="Getino M."/>
            <person name="Pursley I."/>
            <person name="Horton D.L."/>
            <person name="Alikhan N.F."/>
            <person name="Baker D."/>
            <person name="Gharbi K."/>
            <person name="Hall N."/>
            <person name="Watson M."/>
            <person name="Adriaenssens E.M."/>
            <person name="Foster-Nyarko E."/>
            <person name="Jarju S."/>
            <person name="Secka A."/>
            <person name="Antonio M."/>
            <person name="Oren A."/>
            <person name="Chaudhuri R.R."/>
            <person name="La Ragione R."/>
            <person name="Hildebrand F."/>
            <person name="Pallen M.J."/>
        </authorList>
    </citation>
    <scope>NUCLEOTIDE SEQUENCE</scope>
    <source>
        <strain evidence="11">CHK199-9574</strain>
    </source>
</reference>
<keyword evidence="4" id="KW-0547">Nucleotide-binding</keyword>
<feature type="transmembrane region" description="Helical" evidence="8">
    <location>
        <begin position="314"/>
        <end position="331"/>
    </location>
</feature>
<dbReference type="InterPro" id="IPR039421">
    <property type="entry name" value="Type_1_exporter"/>
</dbReference>
<accession>A0A9D1Z746</accession>
<gene>
    <name evidence="11" type="ORF">H9728_02800</name>
</gene>
<dbReference type="PROSITE" id="PS50893">
    <property type="entry name" value="ABC_TRANSPORTER_2"/>
    <property type="match status" value="1"/>
</dbReference>
<dbReference type="GO" id="GO:0005524">
    <property type="term" value="F:ATP binding"/>
    <property type="evidence" value="ECO:0007669"/>
    <property type="project" value="UniProtKB-KW"/>
</dbReference>
<dbReference type="SMART" id="SM00382">
    <property type="entry name" value="AAA"/>
    <property type="match status" value="1"/>
</dbReference>
<dbReference type="SUPFAM" id="SSF52540">
    <property type="entry name" value="P-loop containing nucleoside triphosphate hydrolases"/>
    <property type="match status" value="1"/>
</dbReference>
<evidence type="ECO:0000256" key="7">
    <source>
        <dbReference type="ARBA" id="ARBA00023136"/>
    </source>
</evidence>
<evidence type="ECO:0000313" key="11">
    <source>
        <dbReference type="EMBL" id="HIY77951.1"/>
    </source>
</evidence>
<dbReference type="Pfam" id="PF00664">
    <property type="entry name" value="ABC_membrane"/>
    <property type="match status" value="1"/>
</dbReference>
<dbReference type="AlphaFoldDB" id="A0A9D1Z746"/>
<reference evidence="11" key="2">
    <citation type="submission" date="2021-04" db="EMBL/GenBank/DDBJ databases">
        <authorList>
            <person name="Gilroy R."/>
        </authorList>
    </citation>
    <scope>NUCLEOTIDE SEQUENCE</scope>
    <source>
        <strain evidence="11">CHK199-9574</strain>
    </source>
</reference>
<evidence type="ECO:0000256" key="6">
    <source>
        <dbReference type="ARBA" id="ARBA00022989"/>
    </source>
</evidence>
<dbReference type="SUPFAM" id="SSF90123">
    <property type="entry name" value="ABC transporter transmembrane region"/>
    <property type="match status" value="1"/>
</dbReference>
<dbReference type="GO" id="GO:0016887">
    <property type="term" value="F:ATP hydrolysis activity"/>
    <property type="evidence" value="ECO:0007669"/>
    <property type="project" value="InterPro"/>
</dbReference>
<dbReference type="PROSITE" id="PS50929">
    <property type="entry name" value="ABC_TM1F"/>
    <property type="match status" value="1"/>
</dbReference>
<dbReference type="Gene3D" id="3.40.50.300">
    <property type="entry name" value="P-loop containing nucleotide triphosphate hydrolases"/>
    <property type="match status" value="1"/>
</dbReference>
<evidence type="ECO:0000259" key="10">
    <source>
        <dbReference type="PROSITE" id="PS50929"/>
    </source>
</evidence>
<feature type="transmembrane region" description="Helical" evidence="8">
    <location>
        <begin position="196"/>
        <end position="216"/>
    </location>
</feature>
<proteinExistence type="predicted"/>
<sequence>MSKSSVAVRPAEMQRKPKGHSFKLFGRLLSYLFHYYKGRMIAVFVCIAITAAAGISSTFFMGLVLDKVIYPLAGSTLSDGTIVPPVAWSAVSQDLFFIIGGMGLMYLVALSASVFYNQTMAIITQGFLRHIRDDMFSEMQSLPIRYFDTHTHGDIMSVYTNDTDALRQLVSVSIPQVFYSCIAAIALLVYMFLNSLWLMIVVLFGVVLMALVAKFVGSRSARHFIRQQEVIGKTEGYIEEMMGGQKVIKVFCHEERAKEDFDKINDELCDASDKANAYGNILMPAVMNIGHFVFVLTAIVAGILVSFNVRNLDITGWSVGVISTTVIAMFLNMSRQFSLNIGQVSMQINSVVMGLAGAGRIFELLDEKPETDEGYVTLVNANIAEDGTITESAERTGKWAWRHPHQADGTVTYTELKGDIRLFDVDFGYVPEKIVLHNVSIYAKPGQKIAFVGATGAGKTTITNLLNRFYDIADGKIRYDGININKIKKGDLRRSMGIVLQDTNLFTGTIMENIRYGKLDATDEECIEAAKLANAHDFITRLPEGYNTVLRHEASNLSQGQRQLISIARAAVADPPVMILDEATSSIDTRTEALVQKGMDALMKGRTVFVIAHRLSTIQNSDAIMVLDHGRIIERGSHEQLIEQKGVYYQLYTGAFELE</sequence>
<dbReference type="PANTHER" id="PTHR24221">
    <property type="entry name" value="ATP-BINDING CASSETTE SUB-FAMILY B"/>
    <property type="match status" value="1"/>
</dbReference>
<feature type="transmembrane region" description="Helical" evidence="8">
    <location>
        <begin position="95"/>
        <end position="116"/>
    </location>
</feature>
<evidence type="ECO:0000256" key="5">
    <source>
        <dbReference type="ARBA" id="ARBA00022840"/>
    </source>
</evidence>
<feature type="domain" description="ABC transporter" evidence="9">
    <location>
        <begin position="420"/>
        <end position="654"/>
    </location>
</feature>
<dbReference type="FunFam" id="3.40.50.300:FF:000287">
    <property type="entry name" value="Multidrug ABC transporter ATP-binding protein"/>
    <property type="match status" value="1"/>
</dbReference>
<dbReference type="Proteomes" id="UP000824135">
    <property type="component" value="Unassembled WGS sequence"/>
</dbReference>
<protein>
    <submittedName>
        <fullName evidence="11">ABC transporter ATP-binding protein/permease</fullName>
    </submittedName>
</protein>
<dbReference type="InterPro" id="IPR027417">
    <property type="entry name" value="P-loop_NTPase"/>
</dbReference>
<keyword evidence="6 8" id="KW-1133">Transmembrane helix</keyword>
<comment type="subcellular location">
    <subcellularLocation>
        <location evidence="1">Cell membrane</location>
        <topology evidence="1">Multi-pass membrane protein</topology>
    </subcellularLocation>
</comment>
<dbReference type="CDD" id="cd03254">
    <property type="entry name" value="ABCC_Glucan_exporter_like"/>
    <property type="match status" value="1"/>
</dbReference>
<evidence type="ECO:0000256" key="8">
    <source>
        <dbReference type="SAM" id="Phobius"/>
    </source>
</evidence>
<dbReference type="GO" id="GO:0140359">
    <property type="term" value="F:ABC-type transporter activity"/>
    <property type="evidence" value="ECO:0007669"/>
    <property type="project" value="InterPro"/>
</dbReference>
<dbReference type="GO" id="GO:0005886">
    <property type="term" value="C:plasma membrane"/>
    <property type="evidence" value="ECO:0007669"/>
    <property type="project" value="UniProtKB-SubCell"/>
</dbReference>
<dbReference type="InterPro" id="IPR036640">
    <property type="entry name" value="ABC1_TM_sf"/>
</dbReference>
<feature type="transmembrane region" description="Helical" evidence="8">
    <location>
        <begin position="41"/>
        <end position="65"/>
    </location>
</feature>